<dbReference type="OrthoDB" id="883158at2"/>
<proteinExistence type="predicted"/>
<evidence type="ECO:0000313" key="1">
    <source>
        <dbReference type="EMBL" id="ABG58276.1"/>
    </source>
</evidence>
<dbReference type="AlphaFoldDB" id="A0A6N4SPS5"/>
<sequence length="141" mass="15955">MDLKQLNKDLEAIVLKKNELNALTYDHKDYDDVEEELHDMEDDFLDAYGDELEEVLDQVHVKIDADNDVLLPIAYVGAYYKPVSKNADGSQLFEIAADQGVLVESGKFKNTDTRLIFLPNPVRLILTTGKDKKVVVWGEGQ</sequence>
<keyword evidence="2" id="KW-1185">Reference proteome</keyword>
<dbReference type="EMBL" id="CP000383">
    <property type="protein sequence ID" value="ABG58276.1"/>
    <property type="molecule type" value="Genomic_DNA"/>
</dbReference>
<reference evidence="1 2" key="1">
    <citation type="journal article" date="2007" name="Appl. Environ. Microbiol.">
        <title>Genome sequence of the cellulolytic gliding bacterium Cytophaga hutchinsonii.</title>
        <authorList>
            <person name="Xie G."/>
            <person name="Bruce D.C."/>
            <person name="Challacombe J.F."/>
            <person name="Chertkov O."/>
            <person name="Detter J.C."/>
            <person name="Gilna P."/>
            <person name="Han C.S."/>
            <person name="Lucas S."/>
            <person name="Misra M."/>
            <person name="Myers G.L."/>
            <person name="Richardson P."/>
            <person name="Tapia R."/>
            <person name="Thayer N."/>
            <person name="Thompson L.S."/>
            <person name="Brettin T.S."/>
            <person name="Henrissat B."/>
            <person name="Wilson D.B."/>
            <person name="McBride M.J."/>
        </authorList>
    </citation>
    <scope>NUCLEOTIDE SEQUENCE [LARGE SCALE GENOMIC DNA]</scope>
    <source>
        <strain evidence="2">ATCC 33406 / DSM 1761 / CIP 103989 / NBRC 15051 / NCIMB 9469 / D465</strain>
    </source>
</reference>
<name>A0A6N4SPS5_CYTH3</name>
<evidence type="ECO:0000313" key="2">
    <source>
        <dbReference type="Proteomes" id="UP000001822"/>
    </source>
</evidence>
<accession>A0A6N4SPS5</accession>
<dbReference type="Proteomes" id="UP000001822">
    <property type="component" value="Chromosome"/>
</dbReference>
<gene>
    <name evidence="1" type="ordered locus">CHU_0999</name>
</gene>
<organism evidence="1 2">
    <name type="scientific">Cytophaga hutchinsonii (strain ATCC 33406 / DSM 1761 / CIP 103989 / NBRC 15051 / NCIMB 9469 / D465)</name>
    <dbReference type="NCBI Taxonomy" id="269798"/>
    <lineage>
        <taxon>Bacteria</taxon>
        <taxon>Pseudomonadati</taxon>
        <taxon>Bacteroidota</taxon>
        <taxon>Cytophagia</taxon>
        <taxon>Cytophagales</taxon>
        <taxon>Cytophagaceae</taxon>
        <taxon>Cytophaga</taxon>
    </lineage>
</organism>
<dbReference type="RefSeq" id="WP_011584391.1">
    <property type="nucleotide sequence ID" value="NC_008255.1"/>
</dbReference>
<protein>
    <submittedName>
        <fullName evidence="1">Uncharacterized protein</fullName>
    </submittedName>
</protein>
<dbReference type="KEGG" id="chu:CHU_0999"/>